<dbReference type="GO" id="GO:0045944">
    <property type="term" value="P:positive regulation of transcription by RNA polymerase II"/>
    <property type="evidence" value="ECO:0007669"/>
    <property type="project" value="TreeGrafter"/>
</dbReference>
<keyword evidence="3" id="KW-0862">Zinc</keyword>
<proteinExistence type="predicted"/>
<dbReference type="Pfam" id="PF00172">
    <property type="entry name" value="Zn_clus"/>
    <property type="match status" value="1"/>
</dbReference>
<evidence type="ECO:0000313" key="10">
    <source>
        <dbReference type="EMBL" id="KIY64644.1"/>
    </source>
</evidence>
<keyword evidence="7" id="KW-0539">Nucleus</keyword>
<dbReference type="SMART" id="SM00066">
    <property type="entry name" value="GAL4"/>
    <property type="match status" value="1"/>
</dbReference>
<dbReference type="GO" id="GO:0043565">
    <property type="term" value="F:sequence-specific DNA binding"/>
    <property type="evidence" value="ECO:0007669"/>
    <property type="project" value="TreeGrafter"/>
</dbReference>
<dbReference type="GO" id="GO:0005634">
    <property type="term" value="C:nucleus"/>
    <property type="evidence" value="ECO:0007669"/>
    <property type="project" value="UniProtKB-SubCell"/>
</dbReference>
<dbReference type="SUPFAM" id="SSF57701">
    <property type="entry name" value="Zn2/Cys6 DNA-binding domain"/>
    <property type="match status" value="1"/>
</dbReference>
<sequence>MPKKNTPSATFPNKDTPGFSPCRVHNLDGKINCDRCVGEWQAVTGAKVSVTAAHVVGRFACMICRKRRKKCDGKRPECGSCSAGGRTCVYKGNETGDMTELEERLKELETRLQEYQKSGAVVRRKRRPQPTLMMDGFSLDLTAARAHLIRHWSHFGLCLTVQRTKALQMGDVTVVHPGLLQAAQLAGSIMYLAHHDRLEPHPLEYLQVRRAEDTMDPSIADSDPVTALQIHQLMAKFYFYKLEWGKAREEVMKAAHVAIKHDRHLVPPMGPIPDNNCLAKHACNREEEELAVLCQLLLLDQIQAFTFHQPLLFPDRCYEELKAIVPYRDSLSIDTYILFARALGIGEFYESFNISRTLPNIRTACAEEIRLWYDRYANLIRSSNERIAYTKMRMQALSVSALAGATRDLMNSMMLAFGTLVNLYALTAHTIEARQRLMKLVLRVMSITQSLTPEDFVQLDNTNGVVWMVVIHVLLREQARADRLLSENDLSGMVELAVGTGASLDKNMPVFQLHAGLRQFQRSGADGIWSTLSEFDKQNTALFLLKLEREV</sequence>
<evidence type="ECO:0000256" key="4">
    <source>
        <dbReference type="ARBA" id="ARBA00023015"/>
    </source>
</evidence>
<dbReference type="OrthoDB" id="2017365at2759"/>
<organism evidence="10 11">
    <name type="scientific">Cylindrobasidium torrendii FP15055 ss-10</name>
    <dbReference type="NCBI Taxonomy" id="1314674"/>
    <lineage>
        <taxon>Eukaryota</taxon>
        <taxon>Fungi</taxon>
        <taxon>Dikarya</taxon>
        <taxon>Basidiomycota</taxon>
        <taxon>Agaricomycotina</taxon>
        <taxon>Agaricomycetes</taxon>
        <taxon>Agaricomycetidae</taxon>
        <taxon>Agaricales</taxon>
        <taxon>Marasmiineae</taxon>
        <taxon>Physalacriaceae</taxon>
        <taxon>Cylindrobasidium</taxon>
    </lineage>
</organism>
<name>A0A0D7B392_9AGAR</name>
<dbReference type="Proteomes" id="UP000054007">
    <property type="component" value="Unassembled WGS sequence"/>
</dbReference>
<dbReference type="GO" id="GO:0008270">
    <property type="term" value="F:zinc ion binding"/>
    <property type="evidence" value="ECO:0007669"/>
    <property type="project" value="InterPro"/>
</dbReference>
<reference evidence="10 11" key="1">
    <citation type="journal article" date="2015" name="Fungal Genet. Biol.">
        <title>Evolution of novel wood decay mechanisms in Agaricales revealed by the genome sequences of Fistulina hepatica and Cylindrobasidium torrendii.</title>
        <authorList>
            <person name="Floudas D."/>
            <person name="Held B.W."/>
            <person name="Riley R."/>
            <person name="Nagy L.G."/>
            <person name="Koehler G."/>
            <person name="Ransdell A.S."/>
            <person name="Younus H."/>
            <person name="Chow J."/>
            <person name="Chiniquy J."/>
            <person name="Lipzen A."/>
            <person name="Tritt A."/>
            <person name="Sun H."/>
            <person name="Haridas S."/>
            <person name="LaButti K."/>
            <person name="Ohm R.A."/>
            <person name="Kues U."/>
            <person name="Blanchette R.A."/>
            <person name="Grigoriev I.V."/>
            <person name="Minto R.E."/>
            <person name="Hibbett D.S."/>
        </authorList>
    </citation>
    <scope>NUCLEOTIDE SEQUENCE [LARGE SCALE GENOMIC DNA]</scope>
    <source>
        <strain evidence="10 11">FP15055 ss-10</strain>
    </source>
</reference>
<feature type="domain" description="Zn(2)-C6 fungal-type" evidence="9">
    <location>
        <begin position="60"/>
        <end position="90"/>
    </location>
</feature>
<keyword evidence="5" id="KW-0238">DNA-binding</keyword>
<evidence type="ECO:0000259" key="9">
    <source>
        <dbReference type="PROSITE" id="PS50048"/>
    </source>
</evidence>
<dbReference type="GO" id="GO:0000981">
    <property type="term" value="F:DNA-binding transcription factor activity, RNA polymerase II-specific"/>
    <property type="evidence" value="ECO:0007669"/>
    <property type="project" value="InterPro"/>
</dbReference>
<evidence type="ECO:0000313" key="11">
    <source>
        <dbReference type="Proteomes" id="UP000054007"/>
    </source>
</evidence>
<dbReference type="AlphaFoldDB" id="A0A0D7B392"/>
<protein>
    <recommendedName>
        <fullName evidence="9">Zn(2)-C6 fungal-type domain-containing protein</fullName>
    </recommendedName>
</protein>
<dbReference type="PROSITE" id="PS00463">
    <property type="entry name" value="ZN2_CY6_FUNGAL_1"/>
    <property type="match status" value="1"/>
</dbReference>
<dbReference type="PANTHER" id="PTHR47782:SF1">
    <property type="entry name" value="PYRIMIDINE PATHWAY REGULATORY PROTEIN 1"/>
    <property type="match status" value="1"/>
</dbReference>
<keyword evidence="8" id="KW-0175">Coiled coil</keyword>
<evidence type="ECO:0000256" key="7">
    <source>
        <dbReference type="ARBA" id="ARBA00023242"/>
    </source>
</evidence>
<evidence type="ECO:0000256" key="3">
    <source>
        <dbReference type="ARBA" id="ARBA00022833"/>
    </source>
</evidence>
<evidence type="ECO:0000256" key="1">
    <source>
        <dbReference type="ARBA" id="ARBA00004123"/>
    </source>
</evidence>
<keyword evidence="11" id="KW-1185">Reference proteome</keyword>
<evidence type="ECO:0000256" key="6">
    <source>
        <dbReference type="ARBA" id="ARBA00023163"/>
    </source>
</evidence>
<dbReference type="InterPro" id="IPR036864">
    <property type="entry name" value="Zn2-C6_fun-type_DNA-bd_sf"/>
</dbReference>
<gene>
    <name evidence="10" type="ORF">CYLTODRAFT_492929</name>
</gene>
<dbReference type="InterPro" id="IPR052202">
    <property type="entry name" value="Yeast_MetPath_Reg"/>
</dbReference>
<evidence type="ECO:0000256" key="2">
    <source>
        <dbReference type="ARBA" id="ARBA00022723"/>
    </source>
</evidence>
<dbReference type="InterPro" id="IPR001138">
    <property type="entry name" value="Zn2Cys6_DnaBD"/>
</dbReference>
<keyword evidence="6" id="KW-0804">Transcription</keyword>
<evidence type="ECO:0000256" key="8">
    <source>
        <dbReference type="SAM" id="Coils"/>
    </source>
</evidence>
<dbReference type="PANTHER" id="PTHR47782">
    <property type="entry name" value="ZN(II)2CYS6 TRANSCRIPTION FACTOR (EUROFUNG)-RELATED"/>
    <property type="match status" value="1"/>
</dbReference>
<keyword evidence="4" id="KW-0805">Transcription regulation</keyword>
<evidence type="ECO:0000256" key="5">
    <source>
        <dbReference type="ARBA" id="ARBA00023125"/>
    </source>
</evidence>
<dbReference type="EMBL" id="KN880625">
    <property type="protein sequence ID" value="KIY64644.1"/>
    <property type="molecule type" value="Genomic_DNA"/>
</dbReference>
<dbReference type="PROSITE" id="PS50048">
    <property type="entry name" value="ZN2_CY6_FUNGAL_2"/>
    <property type="match status" value="1"/>
</dbReference>
<dbReference type="Gene3D" id="4.10.240.10">
    <property type="entry name" value="Zn(2)-C6 fungal-type DNA-binding domain"/>
    <property type="match status" value="1"/>
</dbReference>
<comment type="subcellular location">
    <subcellularLocation>
        <location evidence="1">Nucleus</location>
    </subcellularLocation>
</comment>
<feature type="coiled-coil region" evidence="8">
    <location>
        <begin position="91"/>
        <end position="125"/>
    </location>
</feature>
<dbReference type="CDD" id="cd00067">
    <property type="entry name" value="GAL4"/>
    <property type="match status" value="1"/>
</dbReference>
<accession>A0A0D7B392</accession>
<keyword evidence="2" id="KW-0479">Metal-binding</keyword>